<dbReference type="InterPro" id="IPR049126">
    <property type="entry name" value="FAN1-like_TPR"/>
</dbReference>
<keyword evidence="5" id="KW-1185">Reference proteome</keyword>
<protein>
    <recommendedName>
        <fullName evidence="1">Fanconi-associated nuclease</fullName>
        <ecNumber evidence="1">3.1.4.1</ecNumber>
    </recommendedName>
</protein>
<keyword evidence="1" id="KW-0464">Manganese</keyword>
<keyword evidence="1" id="KW-0227">DNA damage</keyword>
<dbReference type="GO" id="GO:0008409">
    <property type="term" value="F:5'-3' exonuclease activity"/>
    <property type="evidence" value="ECO:0007669"/>
    <property type="project" value="TreeGrafter"/>
</dbReference>
<evidence type="ECO:0000256" key="2">
    <source>
        <dbReference type="SAM" id="MobiDB-lite"/>
    </source>
</evidence>
<name>A0A2C5Z3S8_9HYPO</name>
<reference evidence="4 5" key="1">
    <citation type="submission" date="2017-06" db="EMBL/GenBank/DDBJ databases">
        <title>Ant-infecting Ophiocordyceps genomes reveal a high diversity of potential behavioral manipulation genes and a possible major role for enterotoxins.</title>
        <authorList>
            <person name="De Bekker C."/>
            <person name="Evans H.C."/>
            <person name="Brachmann A."/>
            <person name="Hughes D.P."/>
        </authorList>
    </citation>
    <scope>NUCLEOTIDE SEQUENCE [LARGE SCALE GENOMIC DNA]</scope>
    <source>
        <strain evidence="4 5">Map16</strain>
    </source>
</reference>
<dbReference type="STRING" id="2004952.A0A2C5Z3S8"/>
<keyword evidence="1" id="KW-0378">Hydrolase</keyword>
<evidence type="ECO:0000313" key="4">
    <source>
        <dbReference type="EMBL" id="PHH74450.1"/>
    </source>
</evidence>
<comment type="similarity">
    <text evidence="1">Belongs to the FAN1 family.</text>
</comment>
<evidence type="ECO:0000259" key="3">
    <source>
        <dbReference type="Pfam" id="PF21170"/>
    </source>
</evidence>
<feature type="compositionally biased region" description="Basic and acidic residues" evidence="2">
    <location>
        <begin position="1"/>
        <end position="24"/>
    </location>
</feature>
<keyword evidence="1" id="KW-0479">Metal-binding</keyword>
<comment type="cofactor">
    <cofactor evidence="1">
        <name>Mg(2+)</name>
        <dbReference type="ChEBI" id="CHEBI:18420"/>
    </cofactor>
    <cofactor evidence="1">
        <name>Mn(2+)</name>
        <dbReference type="ChEBI" id="CHEBI:29035"/>
    </cofactor>
</comment>
<keyword evidence="1" id="KW-0234">DNA repair</keyword>
<accession>A0A2C5Z3S8</accession>
<dbReference type="PANTHER" id="PTHR15749:SF4">
    <property type="entry name" value="FANCONI-ASSOCIATED NUCLEASE 1"/>
    <property type="match status" value="1"/>
</dbReference>
<dbReference type="PANTHER" id="PTHR15749">
    <property type="entry name" value="FANCONI-ASSOCIATED NUCLEASE 1"/>
    <property type="match status" value="1"/>
</dbReference>
<evidence type="ECO:0000313" key="5">
    <source>
        <dbReference type="Proteomes" id="UP000226431"/>
    </source>
</evidence>
<feature type="domain" description="Fanconi-associated nuclease 1-like TPR" evidence="3">
    <location>
        <begin position="437"/>
        <end position="550"/>
    </location>
</feature>
<dbReference type="GO" id="GO:0046872">
    <property type="term" value="F:metal ion binding"/>
    <property type="evidence" value="ECO:0007669"/>
    <property type="project" value="UniProtKB-KW"/>
</dbReference>
<keyword evidence="1" id="KW-0539">Nucleus</keyword>
<dbReference type="InterPro" id="IPR033315">
    <property type="entry name" value="Fan1-like"/>
</dbReference>
<dbReference type="GO" id="GO:0005634">
    <property type="term" value="C:nucleus"/>
    <property type="evidence" value="ECO:0007669"/>
    <property type="project" value="UniProtKB-SubCell"/>
</dbReference>
<dbReference type="GO" id="GO:0017108">
    <property type="term" value="F:5'-flap endonuclease activity"/>
    <property type="evidence" value="ECO:0007669"/>
    <property type="project" value="TreeGrafter"/>
</dbReference>
<dbReference type="AlphaFoldDB" id="A0A2C5Z3S8"/>
<dbReference type="GO" id="GO:0004528">
    <property type="term" value="F:phosphodiesterase I activity"/>
    <property type="evidence" value="ECO:0007669"/>
    <property type="project" value="UniProtKB-EC"/>
</dbReference>
<dbReference type="OrthoDB" id="76364at2759"/>
<feature type="region of interest" description="Disordered" evidence="2">
    <location>
        <begin position="1"/>
        <end position="62"/>
    </location>
</feature>
<dbReference type="GO" id="GO:0070336">
    <property type="term" value="F:flap-structured DNA binding"/>
    <property type="evidence" value="ECO:0007669"/>
    <property type="project" value="TreeGrafter"/>
</dbReference>
<proteinExistence type="inferred from homology"/>
<keyword evidence="1" id="KW-0460">Magnesium</keyword>
<dbReference type="GO" id="GO:0036297">
    <property type="term" value="P:interstrand cross-link repair"/>
    <property type="evidence" value="ECO:0007669"/>
    <property type="project" value="InterPro"/>
</dbReference>
<organism evidence="4 5">
    <name type="scientific">Ophiocordyceps camponoti-rufipedis</name>
    <dbReference type="NCBI Taxonomy" id="2004952"/>
    <lineage>
        <taxon>Eukaryota</taxon>
        <taxon>Fungi</taxon>
        <taxon>Dikarya</taxon>
        <taxon>Ascomycota</taxon>
        <taxon>Pezizomycotina</taxon>
        <taxon>Sordariomycetes</taxon>
        <taxon>Hypocreomycetidae</taxon>
        <taxon>Hypocreales</taxon>
        <taxon>Ophiocordycipitaceae</taxon>
        <taxon>Ophiocordyceps</taxon>
    </lineage>
</organism>
<keyword evidence="1" id="KW-0540">Nuclease</keyword>
<evidence type="ECO:0000256" key="1">
    <source>
        <dbReference type="RuleBase" id="RU365033"/>
    </source>
</evidence>
<comment type="subcellular location">
    <subcellularLocation>
        <location evidence="1">Nucleus</location>
    </subcellularLocation>
</comment>
<dbReference type="Pfam" id="PF21170">
    <property type="entry name" value="FAN1_TPR"/>
    <property type="match status" value="1"/>
</dbReference>
<dbReference type="CDD" id="cd22326">
    <property type="entry name" value="FAN1-like"/>
    <property type="match status" value="1"/>
</dbReference>
<comment type="function">
    <text evidence="1">Nuclease required for the repair of DNA interstrand cross-links (ICL). Acts as a 5'-3' exonuclease that anchors at a cut end of DNA and cleaves DNA successively at every third nucleotide, allowing to excise an ICL from one strand through flanking incisions.</text>
</comment>
<comment type="caution">
    <text evidence="4">The sequence shown here is derived from an EMBL/GenBank/DDBJ whole genome shotgun (WGS) entry which is preliminary data.</text>
</comment>
<comment type="catalytic activity">
    <reaction evidence="1">
        <text>Hydrolytically removes 5'-nucleotides successively from the 3'-hydroxy termini of 3'-hydroxy-terminated oligonucleotides.</text>
        <dbReference type="EC" id="3.1.4.1"/>
    </reaction>
</comment>
<dbReference type="InterPro" id="IPR049132">
    <property type="entry name" value="FAN1-like_euk"/>
</dbReference>
<dbReference type="EC" id="3.1.4.1" evidence="1"/>
<sequence>MERNEKRRLETMERPCKRLKKGDSLDLGEASSGDSEAEAGTQHRRQSARITDVENVLPPTQTDDEAVDSYELIKAQQTNGSRDTVQSGWGRGKSSIYVDAFNLALDTVLEQESELFDEREKEVFEQWRGLDYESQYLYDWTLTCTRTMLTVSRYVRLFLRKTWAWHRCSRLRYHSDVSDLDGAIASLQKPRELPDIESVSELPDLDVEPFRLGESFTFADASENQVKTMDEAAPLLYLDELKALAKEAKVQGRNKAELIQGLCRAGQQQTGLTAVGLVRNNSRDASTSRAPQAKPLAKLRREDSNREQHFLGKMLAVTGRCIRLSSATQKLFERVHLVFYRSTQWTEKSLTTVILAKMARRNFPEYIVCRTMTIFASRTHLLEYEAAIRLEAEVDGILEGNGTPTEADMQRIVDVSERIYPRWKALVAEEYDKERRVYEMGEGAYLRRFNPAHSYTRILHKSLWVTGRRKQHAKEHSLLTELLGQKLFHPARRGAWYQRKALIEEHYMATGEDQGKEWKRAAAATCEAGLQDPDCHLIYHHDLQKRLVKLEKKLRIPRRLQHDFGHVRLAEPMEMTVEGVQLKAKEGGSSSSRRTMWLDEQQGDGLQEDEVKWCSVEDMCLSQLRRQGWKGYHAEGGVIRTLFAYLMHDILFSYMPNVFQTAYQTCPLDLHTDAFFPARSSAINRRLAEIANGEGEKLLRDVWRREHVRRPLVAGLDWDFDVDDLAELVSCFGGDRDGGGVNKDVFVDADSQRQIHRHEALNLFFNNVRDLNEVAPLISVSTSDVLQPPDPQDDASGATS</sequence>
<dbReference type="EMBL" id="NJES01000273">
    <property type="protein sequence ID" value="PHH74450.1"/>
    <property type="molecule type" value="Genomic_DNA"/>
</dbReference>
<dbReference type="Proteomes" id="UP000226431">
    <property type="component" value="Unassembled WGS sequence"/>
</dbReference>
<gene>
    <name evidence="4" type="ORF">CDD80_3081</name>
</gene>